<name>A0A6J5WF88_PRUAR</name>
<dbReference type="InterPro" id="IPR012871">
    <property type="entry name" value="DUF1668_ORYSA"/>
</dbReference>
<proteinExistence type="predicted"/>
<evidence type="ECO:0000313" key="2">
    <source>
        <dbReference type="Proteomes" id="UP000507245"/>
    </source>
</evidence>
<dbReference type="OrthoDB" id="1166520at2759"/>
<sequence length="459" mass="50657">MEVTGICGMEDLTGPLRSNDERSLYICSMVLNNVSVSYVIHSIKLGDLFSSSCSCSFDPVLPTNPNPTAIGDPDLPTNRGPTAIGGDGDRSKCPWCSKCPSCSKSLKAPDEEDCSELNHPYEEDCCELNHPDDTTTRTECAACSKGNSELCYRASLTGEFLPVDMGCGVFGSQIVFAGGLKFNITTVPDPLKWRFGPDSSSAVYGFETRDPNPTIKMSGRERMFGEMFGKGICDPLLVEVSGKLYALARETEFFRVSTPTYFQVFDPNFKKWSPLPAPPILEKGDITDSSFAIMGNFILMSTPNIPVVYGFDTENDAGWIEIGTPRFFYGRSLPFKGKALVVPDNNGYFLFTFTFRRAIIVHFIGADHGEVIKELPLPQDIPVEFREPYEPLDHSFIQLAGQKVCLVMTLSTTEKLRVMVLTFEFSPPDVKHVHTRYFNCDITSSSGITSSTMIGAFVL</sequence>
<dbReference type="Proteomes" id="UP000507245">
    <property type="component" value="Unassembled WGS sequence"/>
</dbReference>
<protein>
    <submittedName>
        <fullName evidence="1">Uncharacterized protein</fullName>
    </submittedName>
</protein>
<dbReference type="EMBL" id="CAEKKB010000002">
    <property type="protein sequence ID" value="CAB4300440.1"/>
    <property type="molecule type" value="Genomic_DNA"/>
</dbReference>
<accession>A0A6J5WF88</accession>
<keyword evidence="2" id="KW-1185">Reference proteome</keyword>
<gene>
    <name evidence="1" type="ORF">ORAREDHAP_LOCUS15569</name>
</gene>
<dbReference type="AlphaFoldDB" id="A0A6J5WF88"/>
<evidence type="ECO:0000313" key="1">
    <source>
        <dbReference type="EMBL" id="CAB4300440.1"/>
    </source>
</evidence>
<dbReference type="Pfam" id="PF07893">
    <property type="entry name" value="DUF1668"/>
    <property type="match status" value="1"/>
</dbReference>
<organism evidence="1 2">
    <name type="scientific">Prunus armeniaca</name>
    <name type="common">Apricot</name>
    <name type="synonym">Armeniaca vulgaris</name>
    <dbReference type="NCBI Taxonomy" id="36596"/>
    <lineage>
        <taxon>Eukaryota</taxon>
        <taxon>Viridiplantae</taxon>
        <taxon>Streptophyta</taxon>
        <taxon>Embryophyta</taxon>
        <taxon>Tracheophyta</taxon>
        <taxon>Spermatophyta</taxon>
        <taxon>Magnoliopsida</taxon>
        <taxon>eudicotyledons</taxon>
        <taxon>Gunneridae</taxon>
        <taxon>Pentapetalae</taxon>
        <taxon>rosids</taxon>
        <taxon>fabids</taxon>
        <taxon>Rosales</taxon>
        <taxon>Rosaceae</taxon>
        <taxon>Amygdaloideae</taxon>
        <taxon>Amygdaleae</taxon>
        <taxon>Prunus</taxon>
    </lineage>
</organism>
<reference evidence="2" key="1">
    <citation type="journal article" date="2020" name="Genome Biol.">
        <title>Gamete binning: chromosome-level and haplotype-resolved genome assembly enabled by high-throughput single-cell sequencing of gamete genomes.</title>
        <authorList>
            <person name="Campoy J.A."/>
            <person name="Sun H."/>
            <person name="Goel M."/>
            <person name="Jiao W.-B."/>
            <person name="Folz-Donahue K."/>
            <person name="Wang N."/>
            <person name="Rubio M."/>
            <person name="Liu C."/>
            <person name="Kukat C."/>
            <person name="Ruiz D."/>
            <person name="Huettel B."/>
            <person name="Schneeberger K."/>
        </authorList>
    </citation>
    <scope>NUCLEOTIDE SEQUENCE [LARGE SCALE GENOMIC DNA]</scope>
    <source>
        <strain evidence="2">cv. Rojo Pasion</strain>
    </source>
</reference>